<dbReference type="Gene3D" id="3.40.50.1820">
    <property type="entry name" value="alpha/beta hydrolase"/>
    <property type="match status" value="1"/>
</dbReference>
<dbReference type="PANTHER" id="PTHR22946">
    <property type="entry name" value="DIENELACTONE HYDROLASE DOMAIN-CONTAINING PROTEIN-RELATED"/>
    <property type="match status" value="1"/>
</dbReference>
<organism evidence="2 3">
    <name type="scientific">Candidatus Thermoflexus japonica</name>
    <dbReference type="NCBI Taxonomy" id="2035417"/>
    <lineage>
        <taxon>Bacteria</taxon>
        <taxon>Bacillati</taxon>
        <taxon>Chloroflexota</taxon>
        <taxon>Thermoflexia</taxon>
        <taxon>Thermoflexales</taxon>
        <taxon>Thermoflexaceae</taxon>
        <taxon>Thermoflexus</taxon>
    </lineage>
</organism>
<comment type="caution">
    <text evidence="2">The sequence shown here is derived from an EMBL/GenBank/DDBJ whole genome shotgun (WGS) entry which is preliminary data.</text>
</comment>
<accession>A0A2H5Y649</accession>
<dbReference type="AlphaFoldDB" id="A0A2H5Y649"/>
<dbReference type="InterPro" id="IPR050261">
    <property type="entry name" value="FrsA_esterase"/>
</dbReference>
<dbReference type="PANTHER" id="PTHR22946:SF12">
    <property type="entry name" value="CONIDIAL PIGMENT BIOSYNTHESIS PROTEIN AYG1 (AFU_ORTHOLOGUE AFUA_2G17550)"/>
    <property type="match status" value="1"/>
</dbReference>
<dbReference type="EC" id="3.7.1.19" evidence="2"/>
<name>A0A2H5Y649_9CHLR</name>
<gene>
    <name evidence="2" type="ORF">HRbin22_01166</name>
</gene>
<dbReference type="Pfam" id="PF06500">
    <property type="entry name" value="FrsA-like"/>
    <property type="match status" value="1"/>
</dbReference>
<dbReference type="SUPFAM" id="SSF53474">
    <property type="entry name" value="alpha/beta-Hydrolases"/>
    <property type="match status" value="1"/>
</dbReference>
<sequence>MVDPRVRTAIEHWMPRFVAQGVDVNDFFRTTARIERWEQWLEAWCELGEMHWDLAREAEEKGRSRTAGETYVRAALCYHFAQFLWLVDPERRRGAHRQAVEALYAAHRHLDPRAERIEIPFEGTRLVGNLRRPPGTARPPLVLLLPGLDSAKEEFFHWEEVFLRRDMATFSLDGPGQGEARENTGIRPDYEIAVKAVLDKLASRGDLDLERVGVVGVSLGGYYALRSAAFEPRIRAVVAISGPYDFGACWPDLPTLTKEVFIHHARARDEAEGQRRAAELTLRGLLHQVRQPALVVFGKQDRLIPWTQAEQTASELPNGQLVMYPEGNHVCNNIPYKYRPLVADWIREQLVWKEVQSSSSIREGGMSRW</sequence>
<evidence type="ECO:0000313" key="3">
    <source>
        <dbReference type="Proteomes" id="UP000236642"/>
    </source>
</evidence>
<dbReference type="Gene3D" id="1.20.1440.110">
    <property type="entry name" value="acylaminoacyl peptidase"/>
    <property type="match status" value="1"/>
</dbReference>
<keyword evidence="1 2" id="KW-0378">Hydrolase</keyword>
<dbReference type="GO" id="GO:0016787">
    <property type="term" value="F:hydrolase activity"/>
    <property type="evidence" value="ECO:0007669"/>
    <property type="project" value="UniProtKB-KW"/>
</dbReference>
<protein>
    <submittedName>
        <fullName evidence="2">2,6-dihydropseudooxynicotine hydrolase</fullName>
        <ecNumber evidence="2">3.7.1.19</ecNumber>
    </submittedName>
</protein>
<evidence type="ECO:0000313" key="2">
    <source>
        <dbReference type="EMBL" id="GBD08920.1"/>
    </source>
</evidence>
<evidence type="ECO:0000256" key="1">
    <source>
        <dbReference type="ARBA" id="ARBA00022801"/>
    </source>
</evidence>
<dbReference type="InterPro" id="IPR029058">
    <property type="entry name" value="AB_hydrolase_fold"/>
</dbReference>
<dbReference type="InterPro" id="IPR010520">
    <property type="entry name" value="FrsA-like"/>
</dbReference>
<dbReference type="EMBL" id="BEHY01000021">
    <property type="protein sequence ID" value="GBD08920.1"/>
    <property type="molecule type" value="Genomic_DNA"/>
</dbReference>
<proteinExistence type="predicted"/>
<reference evidence="3" key="1">
    <citation type="submission" date="2017-09" db="EMBL/GenBank/DDBJ databases">
        <title>Metaegenomics of thermophilic ammonia-oxidizing enrichment culture.</title>
        <authorList>
            <person name="Kato S."/>
            <person name="Suzuki K."/>
        </authorList>
    </citation>
    <scope>NUCLEOTIDE SEQUENCE [LARGE SCALE GENOMIC DNA]</scope>
</reference>
<dbReference type="Proteomes" id="UP000236642">
    <property type="component" value="Unassembled WGS sequence"/>
</dbReference>